<evidence type="ECO:0000256" key="4">
    <source>
        <dbReference type="ARBA" id="ARBA00022692"/>
    </source>
</evidence>
<keyword evidence="3" id="KW-1003">Cell membrane</keyword>
<evidence type="ECO:0000256" key="2">
    <source>
        <dbReference type="ARBA" id="ARBA00006679"/>
    </source>
</evidence>
<dbReference type="InterPro" id="IPR032808">
    <property type="entry name" value="DoxX"/>
</dbReference>
<evidence type="ECO:0000256" key="3">
    <source>
        <dbReference type="ARBA" id="ARBA00022475"/>
    </source>
</evidence>
<evidence type="ECO:0000256" key="7">
    <source>
        <dbReference type="SAM" id="Phobius"/>
    </source>
</evidence>
<dbReference type="EMBL" id="BAAAEW010000047">
    <property type="protein sequence ID" value="GAA0767941.1"/>
    <property type="molecule type" value="Genomic_DNA"/>
</dbReference>
<comment type="caution">
    <text evidence="8">The sequence shown here is derived from an EMBL/GenBank/DDBJ whole genome shotgun (WGS) entry which is preliminary data.</text>
</comment>
<dbReference type="PANTHER" id="PTHR33452:SF1">
    <property type="entry name" value="INNER MEMBRANE PROTEIN YPHA-RELATED"/>
    <property type="match status" value="1"/>
</dbReference>
<evidence type="ECO:0000256" key="6">
    <source>
        <dbReference type="ARBA" id="ARBA00023136"/>
    </source>
</evidence>
<keyword evidence="5 7" id="KW-1133">Transmembrane helix</keyword>
<feature type="transmembrane region" description="Helical" evidence="7">
    <location>
        <begin position="112"/>
        <end position="132"/>
    </location>
</feature>
<evidence type="ECO:0000256" key="5">
    <source>
        <dbReference type="ARBA" id="ARBA00022989"/>
    </source>
</evidence>
<gene>
    <name evidence="8" type="ORF">GCM10009107_57340</name>
</gene>
<keyword evidence="4 7" id="KW-0812">Transmembrane</keyword>
<name>A0ABP3VU19_9BURK</name>
<dbReference type="PANTHER" id="PTHR33452">
    <property type="entry name" value="OXIDOREDUCTASE CATD-RELATED"/>
    <property type="match status" value="1"/>
</dbReference>
<comment type="similarity">
    <text evidence="2">Belongs to the DoxX family.</text>
</comment>
<dbReference type="Pfam" id="PF07681">
    <property type="entry name" value="DoxX"/>
    <property type="match status" value="1"/>
</dbReference>
<dbReference type="InterPro" id="IPR051907">
    <property type="entry name" value="DoxX-like_oxidoreductase"/>
</dbReference>
<protein>
    <submittedName>
        <fullName evidence="8">DoxX family protein</fullName>
    </submittedName>
</protein>
<keyword evidence="9" id="KW-1185">Reference proteome</keyword>
<comment type="subcellular location">
    <subcellularLocation>
        <location evidence="1">Cell membrane</location>
        <topology evidence="1">Multi-pass membrane protein</topology>
    </subcellularLocation>
</comment>
<feature type="transmembrane region" description="Helical" evidence="7">
    <location>
        <begin position="80"/>
        <end position="100"/>
    </location>
</feature>
<evidence type="ECO:0000256" key="1">
    <source>
        <dbReference type="ARBA" id="ARBA00004651"/>
    </source>
</evidence>
<sequence length="147" mass="15163">MQSTNTVSTPVNVSVLPLLGRLLIATIFLVSGFGKLTAPSATIGYIASVGLPLPELAYAGALAAELGGGLLLVLGYRTRWVAAALAAFSVVSAVLFHNALGDQNQMFHFLKNLAMAGGLLQFVAFGGGTLSLDERKSEVTGVLSTAR</sequence>
<evidence type="ECO:0000313" key="8">
    <source>
        <dbReference type="EMBL" id="GAA0767941.1"/>
    </source>
</evidence>
<proteinExistence type="inferred from homology"/>
<feature type="transmembrane region" description="Helical" evidence="7">
    <location>
        <begin position="56"/>
        <end position="74"/>
    </location>
</feature>
<dbReference type="Proteomes" id="UP001500279">
    <property type="component" value="Unassembled WGS sequence"/>
</dbReference>
<organism evidence="8 9">
    <name type="scientific">Ideonella azotifigens</name>
    <dbReference type="NCBI Taxonomy" id="513160"/>
    <lineage>
        <taxon>Bacteria</taxon>
        <taxon>Pseudomonadati</taxon>
        <taxon>Pseudomonadota</taxon>
        <taxon>Betaproteobacteria</taxon>
        <taxon>Burkholderiales</taxon>
        <taxon>Sphaerotilaceae</taxon>
        <taxon>Ideonella</taxon>
    </lineage>
</organism>
<accession>A0ABP3VU19</accession>
<evidence type="ECO:0000313" key="9">
    <source>
        <dbReference type="Proteomes" id="UP001500279"/>
    </source>
</evidence>
<reference evidence="9" key="1">
    <citation type="journal article" date="2019" name="Int. J. Syst. Evol. Microbiol.">
        <title>The Global Catalogue of Microorganisms (GCM) 10K type strain sequencing project: providing services to taxonomists for standard genome sequencing and annotation.</title>
        <authorList>
            <consortium name="The Broad Institute Genomics Platform"/>
            <consortium name="The Broad Institute Genome Sequencing Center for Infectious Disease"/>
            <person name="Wu L."/>
            <person name="Ma J."/>
        </authorList>
    </citation>
    <scope>NUCLEOTIDE SEQUENCE [LARGE SCALE GENOMIC DNA]</scope>
    <source>
        <strain evidence="9">JCM 15503</strain>
    </source>
</reference>
<feature type="transmembrane region" description="Helical" evidence="7">
    <location>
        <begin position="18"/>
        <end position="36"/>
    </location>
</feature>
<keyword evidence="6 7" id="KW-0472">Membrane</keyword>
<dbReference type="RefSeq" id="WP_141284574.1">
    <property type="nucleotide sequence ID" value="NZ_BAAAEW010000047.1"/>
</dbReference>